<feature type="transmembrane region" description="Helical" evidence="1">
    <location>
        <begin position="46"/>
        <end position="65"/>
    </location>
</feature>
<feature type="transmembrane region" description="Helical" evidence="1">
    <location>
        <begin position="7"/>
        <end position="26"/>
    </location>
</feature>
<sequence length="181" mass="20385">MASTKEYVINNLMAFAIVGIIIKLFFKSDITQDGTSGPANASIWGYGVVTLSVFSVMFLSFALASNMTNLNKDIFGFLKELLGDSLPSLLTLLILTWLITLNVTYFKRINQGKISNEYNQFAQMNTIFLVIQIIVLFMFLRDQTSSTANNKMSYIVYAMTFINVILISMMNIILRFFSTDG</sequence>
<keyword evidence="1" id="KW-1133">Transmembrane helix</keyword>
<organism evidence="2">
    <name type="scientific">viral metagenome</name>
    <dbReference type="NCBI Taxonomy" id="1070528"/>
    <lineage>
        <taxon>unclassified sequences</taxon>
        <taxon>metagenomes</taxon>
        <taxon>organismal metagenomes</taxon>
    </lineage>
</organism>
<name>A0A6C0IHE7_9ZZZZ</name>
<evidence type="ECO:0000256" key="1">
    <source>
        <dbReference type="SAM" id="Phobius"/>
    </source>
</evidence>
<accession>A0A6C0IHE7</accession>
<protein>
    <submittedName>
        <fullName evidence="2">Uncharacterized protein</fullName>
    </submittedName>
</protein>
<feature type="transmembrane region" description="Helical" evidence="1">
    <location>
        <begin position="121"/>
        <end position="140"/>
    </location>
</feature>
<keyword evidence="1" id="KW-0812">Transmembrane</keyword>
<keyword evidence="1" id="KW-0472">Membrane</keyword>
<feature type="transmembrane region" description="Helical" evidence="1">
    <location>
        <begin position="152"/>
        <end position="177"/>
    </location>
</feature>
<evidence type="ECO:0000313" key="2">
    <source>
        <dbReference type="EMBL" id="QHT92628.1"/>
    </source>
</evidence>
<dbReference type="AlphaFoldDB" id="A0A6C0IHE7"/>
<feature type="transmembrane region" description="Helical" evidence="1">
    <location>
        <begin position="86"/>
        <end position="106"/>
    </location>
</feature>
<reference evidence="2" key="1">
    <citation type="journal article" date="2020" name="Nature">
        <title>Giant virus diversity and host interactions through global metagenomics.</title>
        <authorList>
            <person name="Schulz F."/>
            <person name="Roux S."/>
            <person name="Paez-Espino D."/>
            <person name="Jungbluth S."/>
            <person name="Walsh D.A."/>
            <person name="Denef V.J."/>
            <person name="McMahon K.D."/>
            <person name="Konstantinidis K.T."/>
            <person name="Eloe-Fadrosh E.A."/>
            <person name="Kyrpides N.C."/>
            <person name="Woyke T."/>
        </authorList>
    </citation>
    <scope>NUCLEOTIDE SEQUENCE</scope>
    <source>
        <strain evidence="2">GVMAG-M-3300023184-89</strain>
    </source>
</reference>
<dbReference type="EMBL" id="MN740193">
    <property type="protein sequence ID" value="QHT92628.1"/>
    <property type="molecule type" value="Genomic_DNA"/>
</dbReference>
<proteinExistence type="predicted"/>